<keyword evidence="4 5" id="KW-0440">LIM domain</keyword>
<dbReference type="PANTHER" id="PTHR24205">
    <property type="entry name" value="FOUR AND A HALF LIM DOMAINS PROTEIN"/>
    <property type="match status" value="1"/>
</dbReference>
<keyword evidence="10" id="KW-1185">Reference proteome</keyword>
<dbReference type="PROSITE" id="PS51089">
    <property type="entry name" value="HP"/>
    <property type="match status" value="1"/>
</dbReference>
<evidence type="ECO:0000256" key="4">
    <source>
        <dbReference type="ARBA" id="ARBA00023038"/>
    </source>
</evidence>
<dbReference type="InterPro" id="IPR001781">
    <property type="entry name" value="Znf_LIM"/>
</dbReference>
<dbReference type="EMBL" id="CAXAMM010019446">
    <property type="protein sequence ID" value="CAK9045734.1"/>
    <property type="molecule type" value="Genomic_DNA"/>
</dbReference>
<dbReference type="Pfam" id="PF02209">
    <property type="entry name" value="VHP"/>
    <property type="match status" value="1"/>
</dbReference>
<evidence type="ECO:0000259" key="7">
    <source>
        <dbReference type="PROSITE" id="PS50023"/>
    </source>
</evidence>
<dbReference type="InterPro" id="IPR003128">
    <property type="entry name" value="Villin_headpiece"/>
</dbReference>
<keyword evidence="3 5" id="KW-0862">Zinc</keyword>
<feature type="domain" description="LIM zinc-binding" evidence="7">
    <location>
        <begin position="5"/>
        <end position="59"/>
    </location>
</feature>
<gene>
    <name evidence="9" type="ORF">SCF082_LOCUS25838</name>
</gene>
<protein>
    <submittedName>
        <fullName evidence="9">LIM domain-containing protein unc-97 (PINCH homolog) (Uncoordinated protein 97)</fullName>
    </submittedName>
</protein>
<feature type="domain" description="LIM zinc-binding" evidence="7">
    <location>
        <begin position="61"/>
        <end position="119"/>
    </location>
</feature>
<evidence type="ECO:0000256" key="5">
    <source>
        <dbReference type="PROSITE-ProRule" id="PRU00125"/>
    </source>
</evidence>
<evidence type="ECO:0000259" key="8">
    <source>
        <dbReference type="PROSITE" id="PS51089"/>
    </source>
</evidence>
<proteinExistence type="predicted"/>
<evidence type="ECO:0000313" key="9">
    <source>
        <dbReference type="EMBL" id="CAK9045734.1"/>
    </source>
</evidence>
<dbReference type="SMART" id="SM00153">
    <property type="entry name" value="VHP"/>
    <property type="match status" value="1"/>
</dbReference>
<feature type="domain" description="LIM zinc-binding" evidence="7">
    <location>
        <begin position="136"/>
        <end position="204"/>
    </location>
</feature>
<sequence length="396" mass="44129">MSERKRCATCSKDIVGKGLCVEGSYFHPDCFFCDRCKTPLSGKFHKQPDGQRWCENCKPNSFCEACRKKIEGKETRSGGHVWHPACFKCETCQQPIAGTFARINGKLTCTECRDQVLSAEKDAAALKEVRPLDDLPICRGCKKPVQQHEARILADKRDMFHEECFKCSRCETPLEAYVILELREFSYKDCPYFCDRCAELERSKGEEHQTTVRNTCAVCGETCDEEEDAFQLLDGGILHWKCFKCSRCGRMEEKTSDSTQMALLRSKVCNAIKGKHYCATCNGSAEAPGDSCEAPSKGYPSPATVPEAPAASTPATAPVAVSAEPVESIPQAVLAPMTLQELQDPSIWKERGVEATSREQMLSDADFENTFGMTKENFGKLPAWKKGQKKREVGLF</sequence>
<dbReference type="InterPro" id="IPR036280">
    <property type="entry name" value="Multihaem_cyt_sf"/>
</dbReference>
<accession>A0ABP0M2L8</accession>
<dbReference type="Gene3D" id="2.10.110.10">
    <property type="entry name" value="Cysteine Rich Protein"/>
    <property type="match status" value="4"/>
</dbReference>
<comment type="caution">
    <text evidence="9">The sequence shown here is derived from an EMBL/GenBank/DDBJ whole genome shotgun (WGS) entry which is preliminary data.</text>
</comment>
<dbReference type="Proteomes" id="UP001642464">
    <property type="component" value="Unassembled WGS sequence"/>
</dbReference>
<dbReference type="SUPFAM" id="SSF48695">
    <property type="entry name" value="Multiheme cytochromes"/>
    <property type="match status" value="1"/>
</dbReference>
<name>A0ABP0M2L8_9DINO</name>
<dbReference type="Gene3D" id="1.10.950.10">
    <property type="entry name" value="Villin headpiece domain"/>
    <property type="match status" value="1"/>
</dbReference>
<feature type="domain" description="LIM zinc-binding" evidence="7">
    <location>
        <begin position="214"/>
        <end position="288"/>
    </location>
</feature>
<evidence type="ECO:0000313" key="10">
    <source>
        <dbReference type="Proteomes" id="UP001642464"/>
    </source>
</evidence>
<organism evidence="9 10">
    <name type="scientific">Durusdinium trenchii</name>
    <dbReference type="NCBI Taxonomy" id="1381693"/>
    <lineage>
        <taxon>Eukaryota</taxon>
        <taxon>Sar</taxon>
        <taxon>Alveolata</taxon>
        <taxon>Dinophyceae</taxon>
        <taxon>Suessiales</taxon>
        <taxon>Symbiodiniaceae</taxon>
        <taxon>Durusdinium</taxon>
    </lineage>
</organism>
<feature type="compositionally biased region" description="Low complexity" evidence="6">
    <location>
        <begin position="300"/>
        <end position="311"/>
    </location>
</feature>
<dbReference type="SUPFAM" id="SSF47050">
    <property type="entry name" value="VHP, Villin headpiece domain"/>
    <property type="match status" value="1"/>
</dbReference>
<evidence type="ECO:0000256" key="1">
    <source>
        <dbReference type="ARBA" id="ARBA00022723"/>
    </source>
</evidence>
<evidence type="ECO:0000256" key="3">
    <source>
        <dbReference type="ARBA" id="ARBA00022833"/>
    </source>
</evidence>
<dbReference type="SMART" id="SM00132">
    <property type="entry name" value="LIM"/>
    <property type="match status" value="4"/>
</dbReference>
<dbReference type="CDD" id="cd08368">
    <property type="entry name" value="LIM"/>
    <property type="match status" value="2"/>
</dbReference>
<dbReference type="InterPro" id="IPR036886">
    <property type="entry name" value="Villin_headpiece_dom_sf"/>
</dbReference>
<feature type="region of interest" description="Disordered" evidence="6">
    <location>
        <begin position="292"/>
        <end position="311"/>
    </location>
</feature>
<dbReference type="PROSITE" id="PS50023">
    <property type="entry name" value="LIM_DOMAIN_2"/>
    <property type="match status" value="4"/>
</dbReference>
<evidence type="ECO:0000256" key="6">
    <source>
        <dbReference type="SAM" id="MobiDB-lite"/>
    </source>
</evidence>
<keyword evidence="2" id="KW-0677">Repeat</keyword>
<dbReference type="SUPFAM" id="SSF57716">
    <property type="entry name" value="Glucocorticoid receptor-like (DNA-binding domain)"/>
    <property type="match status" value="1"/>
</dbReference>
<dbReference type="PROSITE" id="PS00478">
    <property type="entry name" value="LIM_DOMAIN_1"/>
    <property type="match status" value="3"/>
</dbReference>
<dbReference type="PANTHER" id="PTHR24205:SF16">
    <property type="entry name" value="GH01042P-RELATED"/>
    <property type="match status" value="1"/>
</dbReference>
<keyword evidence="1 5" id="KW-0479">Metal-binding</keyword>
<reference evidence="9 10" key="1">
    <citation type="submission" date="2024-02" db="EMBL/GenBank/DDBJ databases">
        <authorList>
            <person name="Chen Y."/>
            <person name="Shah S."/>
            <person name="Dougan E. K."/>
            <person name="Thang M."/>
            <person name="Chan C."/>
        </authorList>
    </citation>
    <scope>NUCLEOTIDE SEQUENCE [LARGE SCALE GENOMIC DNA]</scope>
</reference>
<dbReference type="Pfam" id="PF00412">
    <property type="entry name" value="LIM"/>
    <property type="match status" value="3"/>
</dbReference>
<feature type="domain" description="HP" evidence="8">
    <location>
        <begin position="323"/>
        <end position="396"/>
    </location>
</feature>
<evidence type="ECO:0000256" key="2">
    <source>
        <dbReference type="ARBA" id="ARBA00022737"/>
    </source>
</evidence>